<comment type="similarity">
    <text evidence="5">Belongs to the Toll-like receptor family.</text>
</comment>
<dbReference type="InterPro" id="IPR032675">
    <property type="entry name" value="LRR_dom_sf"/>
</dbReference>
<keyword evidence="17" id="KW-0325">Glycoprotein</keyword>
<dbReference type="SUPFAM" id="SSF52047">
    <property type="entry name" value="RNI-like"/>
    <property type="match status" value="1"/>
</dbReference>
<keyword evidence="15 21" id="KW-0472">Membrane</keyword>
<dbReference type="SUPFAM" id="SSF52200">
    <property type="entry name" value="Toll/Interleukin receptor TIR domain"/>
    <property type="match status" value="1"/>
</dbReference>
<dbReference type="PROSITE" id="PS50104">
    <property type="entry name" value="TIR"/>
    <property type="match status" value="1"/>
</dbReference>
<dbReference type="RefSeq" id="XP_033805904.1">
    <property type="nucleotide sequence ID" value="XM_033950013.1"/>
</dbReference>
<keyword evidence="12" id="KW-0256">Endoplasmic reticulum</keyword>
<dbReference type="GO" id="GO:0005764">
    <property type="term" value="C:lysosome"/>
    <property type="evidence" value="ECO:0007669"/>
    <property type="project" value="UniProtKB-SubCell"/>
</dbReference>
<dbReference type="SMART" id="SM00082">
    <property type="entry name" value="LRRCT"/>
    <property type="match status" value="1"/>
</dbReference>
<reference evidence="25" key="1">
    <citation type="submission" date="2025-08" db="UniProtKB">
        <authorList>
            <consortium name="RefSeq"/>
        </authorList>
    </citation>
    <scope>IDENTIFICATION</scope>
</reference>
<dbReference type="AlphaFoldDB" id="A0A6P8R6U6"/>
<dbReference type="CTD" id="51284"/>
<evidence type="ECO:0000256" key="16">
    <source>
        <dbReference type="ARBA" id="ARBA00023170"/>
    </source>
</evidence>
<dbReference type="FunCoup" id="A0A6P8R6U6">
    <property type="interactions" value="100"/>
</dbReference>
<dbReference type="InterPro" id="IPR041283">
    <property type="entry name" value="LRR_12"/>
</dbReference>
<evidence type="ECO:0000256" key="10">
    <source>
        <dbReference type="ARBA" id="ARBA00022737"/>
    </source>
</evidence>
<evidence type="ECO:0000256" key="11">
    <source>
        <dbReference type="ARBA" id="ARBA00022753"/>
    </source>
</evidence>
<dbReference type="GO" id="GO:0034154">
    <property type="term" value="P:toll-like receptor 7 signaling pathway"/>
    <property type="evidence" value="ECO:0007669"/>
    <property type="project" value="TreeGrafter"/>
</dbReference>
<evidence type="ECO:0000256" key="19">
    <source>
        <dbReference type="ARBA" id="ARBA00023228"/>
    </source>
</evidence>
<dbReference type="Proteomes" id="UP000515159">
    <property type="component" value="Chromosome 6"/>
</dbReference>
<dbReference type="SUPFAM" id="SSF52058">
    <property type="entry name" value="L domain-like"/>
    <property type="match status" value="1"/>
</dbReference>
<accession>A0A6P8R6U6</accession>
<evidence type="ECO:0000259" key="23">
    <source>
        <dbReference type="PROSITE" id="PS50104"/>
    </source>
</evidence>
<keyword evidence="14 21" id="KW-1133">Transmembrane helix</keyword>
<evidence type="ECO:0000256" key="18">
    <source>
        <dbReference type="ARBA" id="ARBA00023198"/>
    </source>
</evidence>
<dbReference type="FunFam" id="3.80.10.10:FF:000037">
    <property type="entry name" value="Toll-like receptor 7"/>
    <property type="match status" value="1"/>
</dbReference>
<sequence>MFSSRLFLFLFLHFLFSRTLLAIWYPKSLPCDVNEYAETAAVTVDCSDRRLIKVPAGIPSNTTNLTLTINHISTITPTSFFQLEKLLEIDFRCNCVPVRLGPKDRVCTRRPVIQDNSFASLAKLKSLYLDGNQLLEIPRGLPPNLLLLSLEANNIFSITKQNLSELASIEFLYLGQNCYHRNPCNVSFHIQTAAFQDLNNLTILSLKDNNLTDVPTNLSSSLRELYLYNNMIQNIKRNDFQNLHNLEILDLSGNCPRCYNAPYPCTPCPHNVEIQIHPHAFDSLTKLKTLRLHSNSLTSIQDDWFKNTTNLQVLDLSQNFLAEVIGEASFLKYILNLVELDLSFNYALQRYPQFLKLGNTFSKLSSLETFRIKGYIFKELNKDYLKPLFGLKKLRILDLGTNFIKIADLSVFSNFPALKLIDLSINKISPSPSELSYSSCSVTRASADMYNNRMLEEMHYFQYDQNAHRCNSKHREVVTFQPFINKDCLDYGKTLDLSRNNIFFVNSVDFKDLAFLKCLNLSGNAISQSLNGSEFHHLTNLKYLDFSNNRIDLLYSTAFEELKHLEVLDLSSNKYYFLAEGVTHMLNFTKNLPALKKLMMNSNEISTCTNTVMESQTLRTLEFKGNRLDILWKDGDTRYLGVFKKLINLRTLDISDNSLGFIPPDVFEGMPPNLEDLNLSNNKLNSFNWGKLPLLTHLKILDLSYNTLHTVPRELSNCTTTLHSLFLRNNQIQQLTKHFLRDAFQLRYLDLRSNRIKIIKESSFPENVLNHLSKLFLEGNPFLCNCDAVWFVWWINHTTVTIPNLATDVTCAGPGVHKGQSVVFLDMYTCELDSLHVILYSLSTSIILCLVVVTVASHLFFWDVWYIYYFCIAKFKGYRRLSSSSICYDAFIAYDSKDQDTSDWVLNELVAELEDKDDKKFNLCLEDRDWIPGHAVLENLSESIQLSNKTVFILTKRYIMSGNFKMAFYLAHQRLLDEKIDVIILIFLEKHLLQSRYLKLRKRLCSSSVLDWPSNPKSQPYFWHCLKNVLATENHTAYNKLFKESV</sequence>
<keyword evidence="19" id="KW-0458">Lysosome</keyword>
<evidence type="ECO:0000256" key="14">
    <source>
        <dbReference type="ARBA" id="ARBA00022989"/>
    </source>
</evidence>
<evidence type="ECO:0000256" key="5">
    <source>
        <dbReference type="ARBA" id="ARBA00009634"/>
    </source>
</evidence>
<dbReference type="Pfam" id="PF18837">
    <property type="entry name" value="LRR_12"/>
    <property type="match status" value="1"/>
</dbReference>
<dbReference type="GO" id="GO:0045087">
    <property type="term" value="P:innate immune response"/>
    <property type="evidence" value="ECO:0007669"/>
    <property type="project" value="UniProtKB-KW"/>
</dbReference>
<dbReference type="InterPro" id="IPR000157">
    <property type="entry name" value="TIR_dom"/>
</dbReference>
<dbReference type="GO" id="GO:0006954">
    <property type="term" value="P:inflammatory response"/>
    <property type="evidence" value="ECO:0007669"/>
    <property type="project" value="UniProtKB-KW"/>
</dbReference>
<feature type="transmembrane region" description="Helical" evidence="21">
    <location>
        <begin position="837"/>
        <end position="870"/>
    </location>
</feature>
<keyword evidence="8 21" id="KW-0812">Transmembrane</keyword>
<keyword evidence="20" id="KW-0968">Cytoplasmic vesicle</keyword>
<dbReference type="GO" id="GO:0005768">
    <property type="term" value="C:endosome"/>
    <property type="evidence" value="ECO:0007669"/>
    <property type="project" value="UniProtKB-SubCell"/>
</dbReference>
<dbReference type="GO" id="GO:0051607">
    <property type="term" value="P:defense response to virus"/>
    <property type="evidence" value="ECO:0007669"/>
    <property type="project" value="TreeGrafter"/>
</dbReference>
<evidence type="ECO:0000256" key="20">
    <source>
        <dbReference type="ARBA" id="ARBA00023329"/>
    </source>
</evidence>
<evidence type="ECO:0000256" key="2">
    <source>
        <dbReference type="ARBA" id="ARBA00004177"/>
    </source>
</evidence>
<dbReference type="OrthoDB" id="10006997at2759"/>
<dbReference type="InterPro" id="IPR001611">
    <property type="entry name" value="Leu-rich_rpt"/>
</dbReference>
<dbReference type="GO" id="GO:0045335">
    <property type="term" value="C:phagocytic vesicle"/>
    <property type="evidence" value="ECO:0007669"/>
    <property type="project" value="UniProtKB-SubCell"/>
</dbReference>
<dbReference type="PROSITE" id="PS51450">
    <property type="entry name" value="LRR"/>
    <property type="match status" value="7"/>
</dbReference>
<gene>
    <name evidence="25" type="primary">TLR7</name>
</gene>
<dbReference type="InParanoid" id="A0A6P8R6U6"/>
<feature type="chain" id="PRO_5027620173" evidence="22">
    <location>
        <begin position="23"/>
        <end position="1046"/>
    </location>
</feature>
<keyword evidence="24" id="KW-1185">Reference proteome</keyword>
<evidence type="ECO:0000256" key="9">
    <source>
        <dbReference type="ARBA" id="ARBA00022729"/>
    </source>
</evidence>
<evidence type="ECO:0000256" key="4">
    <source>
        <dbReference type="ARBA" id="ARBA00004371"/>
    </source>
</evidence>
<evidence type="ECO:0000256" key="21">
    <source>
        <dbReference type="SAM" id="Phobius"/>
    </source>
</evidence>
<dbReference type="FunFam" id="3.40.50.10140:FF:000003">
    <property type="entry name" value="Toll-like receptor 7"/>
    <property type="match status" value="1"/>
</dbReference>
<keyword evidence="9 22" id="KW-0732">Signal</keyword>
<dbReference type="InterPro" id="IPR035897">
    <property type="entry name" value="Toll_tir_struct_dom_sf"/>
</dbReference>
<keyword evidence="6" id="KW-0399">Innate immunity</keyword>
<feature type="domain" description="TIR" evidence="23">
    <location>
        <begin position="886"/>
        <end position="1030"/>
    </location>
</feature>
<dbReference type="GO" id="GO:0038187">
    <property type="term" value="F:pattern recognition receptor activity"/>
    <property type="evidence" value="ECO:0007669"/>
    <property type="project" value="TreeGrafter"/>
</dbReference>
<dbReference type="PANTHER" id="PTHR47410">
    <property type="entry name" value="TOLL-LIKE RECEPTOR 7-RELATED"/>
    <property type="match status" value="1"/>
</dbReference>
<protein>
    <submittedName>
        <fullName evidence="25">Toll-like receptor 7</fullName>
    </submittedName>
</protein>
<keyword evidence="10" id="KW-0677">Repeat</keyword>
<evidence type="ECO:0000256" key="22">
    <source>
        <dbReference type="SAM" id="SignalP"/>
    </source>
</evidence>
<evidence type="ECO:0000256" key="15">
    <source>
        <dbReference type="ARBA" id="ARBA00023136"/>
    </source>
</evidence>
<evidence type="ECO:0000256" key="8">
    <source>
        <dbReference type="ARBA" id="ARBA00022692"/>
    </source>
</evidence>
<dbReference type="Gene3D" id="3.80.10.10">
    <property type="entry name" value="Ribonuclease Inhibitor"/>
    <property type="match status" value="1"/>
</dbReference>
<dbReference type="GO" id="GO:0005789">
    <property type="term" value="C:endoplasmic reticulum membrane"/>
    <property type="evidence" value="ECO:0007669"/>
    <property type="project" value="UniProtKB-SubCell"/>
</dbReference>
<keyword evidence="18" id="KW-0395">Inflammatory response</keyword>
<evidence type="ECO:0000256" key="17">
    <source>
        <dbReference type="ARBA" id="ARBA00023180"/>
    </source>
</evidence>
<keyword evidence="11" id="KW-0967">Endosome</keyword>
<keyword evidence="7" id="KW-0433">Leucine-rich repeat</keyword>
<dbReference type="SMART" id="SM00369">
    <property type="entry name" value="LRR_TYP"/>
    <property type="match status" value="15"/>
</dbReference>
<proteinExistence type="inferred from homology"/>
<dbReference type="GO" id="GO:0002224">
    <property type="term" value="P:toll-like receptor signaling pathway"/>
    <property type="evidence" value="ECO:0007669"/>
    <property type="project" value="TreeGrafter"/>
</dbReference>
<evidence type="ECO:0000256" key="7">
    <source>
        <dbReference type="ARBA" id="ARBA00022614"/>
    </source>
</evidence>
<dbReference type="GO" id="GO:0005886">
    <property type="term" value="C:plasma membrane"/>
    <property type="evidence" value="ECO:0007669"/>
    <property type="project" value="TreeGrafter"/>
</dbReference>
<evidence type="ECO:0000256" key="1">
    <source>
        <dbReference type="ARBA" id="ARBA00004115"/>
    </source>
</evidence>
<dbReference type="KEGG" id="gsh:117362922"/>
<dbReference type="Gene3D" id="3.40.50.10140">
    <property type="entry name" value="Toll/interleukin-1 receptor homology (TIR) domain"/>
    <property type="match status" value="1"/>
</dbReference>
<dbReference type="Pfam" id="PF13855">
    <property type="entry name" value="LRR_8"/>
    <property type="match status" value="4"/>
</dbReference>
<dbReference type="SMART" id="SM00365">
    <property type="entry name" value="LRR_SD22"/>
    <property type="match status" value="10"/>
</dbReference>
<dbReference type="SMART" id="SM00255">
    <property type="entry name" value="TIR"/>
    <property type="match status" value="1"/>
</dbReference>
<dbReference type="GeneID" id="117362922"/>
<evidence type="ECO:0000256" key="13">
    <source>
        <dbReference type="ARBA" id="ARBA00022859"/>
    </source>
</evidence>
<dbReference type="GO" id="GO:1902533">
    <property type="term" value="P:positive regulation of intracellular signal transduction"/>
    <property type="evidence" value="ECO:0007669"/>
    <property type="project" value="UniProtKB-ARBA"/>
</dbReference>
<evidence type="ECO:0000313" key="25">
    <source>
        <dbReference type="RefSeq" id="XP_033805904.1"/>
    </source>
</evidence>
<dbReference type="Pfam" id="PF01582">
    <property type="entry name" value="TIR"/>
    <property type="match status" value="1"/>
</dbReference>
<evidence type="ECO:0000313" key="24">
    <source>
        <dbReference type="Proteomes" id="UP000515159"/>
    </source>
</evidence>
<evidence type="ECO:0000256" key="3">
    <source>
        <dbReference type="ARBA" id="ARBA00004262"/>
    </source>
</evidence>
<organism evidence="24 25">
    <name type="scientific">Geotrypetes seraphini</name>
    <name type="common">Gaboon caecilian</name>
    <name type="synonym">Caecilia seraphini</name>
    <dbReference type="NCBI Taxonomy" id="260995"/>
    <lineage>
        <taxon>Eukaryota</taxon>
        <taxon>Metazoa</taxon>
        <taxon>Chordata</taxon>
        <taxon>Craniata</taxon>
        <taxon>Vertebrata</taxon>
        <taxon>Euteleostomi</taxon>
        <taxon>Amphibia</taxon>
        <taxon>Gymnophiona</taxon>
        <taxon>Geotrypetes</taxon>
    </lineage>
</organism>
<name>A0A6P8R6U6_GEOSA</name>
<comment type="subcellular location">
    <subcellularLocation>
        <location evidence="3">Cytoplasmic vesicle</location>
        <location evidence="3">Phagosome</location>
    </subcellularLocation>
    <subcellularLocation>
        <location evidence="1">Endoplasmic reticulum membrane</location>
        <topology evidence="1">Single-pass type I membrane protein</topology>
    </subcellularLocation>
    <subcellularLocation>
        <location evidence="2">Endosome</location>
    </subcellularLocation>
    <subcellularLocation>
        <location evidence="4">Lysosome</location>
    </subcellularLocation>
</comment>
<feature type="signal peptide" evidence="22">
    <location>
        <begin position="1"/>
        <end position="22"/>
    </location>
</feature>
<dbReference type="InterPro" id="IPR000483">
    <property type="entry name" value="Cys-rich_flank_reg_C"/>
</dbReference>
<dbReference type="GO" id="GO:0032755">
    <property type="term" value="P:positive regulation of interleukin-6 production"/>
    <property type="evidence" value="ECO:0007669"/>
    <property type="project" value="TreeGrafter"/>
</dbReference>
<evidence type="ECO:0000256" key="6">
    <source>
        <dbReference type="ARBA" id="ARBA00022588"/>
    </source>
</evidence>
<keyword evidence="16" id="KW-0675">Receptor</keyword>
<dbReference type="InterPro" id="IPR003591">
    <property type="entry name" value="Leu-rich_rpt_typical-subtyp"/>
</dbReference>
<keyword evidence="13" id="KW-0391">Immunity</keyword>
<dbReference type="PANTHER" id="PTHR47410:SF2">
    <property type="entry name" value="TOLL-LIKE RECEPTOR 7"/>
    <property type="match status" value="1"/>
</dbReference>
<evidence type="ECO:0000256" key="12">
    <source>
        <dbReference type="ARBA" id="ARBA00022824"/>
    </source>
</evidence>
<dbReference type="GO" id="GO:0007249">
    <property type="term" value="P:canonical NF-kappaB signal transduction"/>
    <property type="evidence" value="ECO:0007669"/>
    <property type="project" value="TreeGrafter"/>
</dbReference>